<dbReference type="Pfam" id="PF00271">
    <property type="entry name" value="Helicase_C"/>
    <property type="match status" value="1"/>
</dbReference>
<dbReference type="PANTHER" id="PTHR18934">
    <property type="entry name" value="ATP-DEPENDENT RNA HELICASE"/>
    <property type="match status" value="1"/>
</dbReference>
<evidence type="ECO:0000256" key="3">
    <source>
        <dbReference type="ARBA" id="ARBA00022801"/>
    </source>
</evidence>
<evidence type="ECO:0000256" key="1">
    <source>
        <dbReference type="ARBA" id="ARBA00012552"/>
    </source>
</evidence>
<comment type="catalytic activity">
    <reaction evidence="6">
        <text>ATP + H2O = ADP + phosphate + H(+)</text>
        <dbReference type="Rhea" id="RHEA:13065"/>
        <dbReference type="ChEBI" id="CHEBI:15377"/>
        <dbReference type="ChEBI" id="CHEBI:15378"/>
        <dbReference type="ChEBI" id="CHEBI:30616"/>
        <dbReference type="ChEBI" id="CHEBI:43474"/>
        <dbReference type="ChEBI" id="CHEBI:456216"/>
        <dbReference type="EC" id="3.6.4.13"/>
    </reaction>
</comment>
<evidence type="ECO:0000313" key="10">
    <source>
        <dbReference type="EMBL" id="KAG0313188.1"/>
    </source>
</evidence>
<dbReference type="Gene3D" id="1.20.120.1080">
    <property type="match status" value="1"/>
</dbReference>
<feature type="compositionally biased region" description="Low complexity" evidence="7">
    <location>
        <begin position="836"/>
        <end position="849"/>
    </location>
</feature>
<dbReference type="GO" id="GO:0003743">
    <property type="term" value="F:translation initiation factor activity"/>
    <property type="evidence" value="ECO:0007669"/>
    <property type="project" value="InterPro"/>
</dbReference>
<dbReference type="OrthoDB" id="10253254at2759"/>
<dbReference type="SUPFAM" id="SSF55418">
    <property type="entry name" value="eIF4e-like"/>
    <property type="match status" value="1"/>
</dbReference>
<dbReference type="FunFam" id="3.40.50.300:FF:000145">
    <property type="entry name" value="probable ATP-dependent RNA helicase DHX40"/>
    <property type="match status" value="1"/>
</dbReference>
<dbReference type="InterPro" id="IPR027417">
    <property type="entry name" value="P-loop_NTPase"/>
</dbReference>
<dbReference type="Proteomes" id="UP000823405">
    <property type="component" value="Unassembled WGS sequence"/>
</dbReference>
<feature type="compositionally biased region" description="Gly residues" evidence="7">
    <location>
        <begin position="17"/>
        <end position="26"/>
    </location>
</feature>
<feature type="region of interest" description="Disordered" evidence="7">
    <location>
        <begin position="783"/>
        <end position="849"/>
    </location>
</feature>
<dbReference type="GO" id="GO:0005524">
    <property type="term" value="F:ATP binding"/>
    <property type="evidence" value="ECO:0007669"/>
    <property type="project" value="UniProtKB-KW"/>
</dbReference>
<dbReference type="SMART" id="SM00847">
    <property type="entry name" value="HA2"/>
    <property type="match status" value="1"/>
</dbReference>
<keyword evidence="2" id="KW-0547">Nucleotide-binding</keyword>
<dbReference type="PROSITE" id="PS51192">
    <property type="entry name" value="HELICASE_ATP_BIND_1"/>
    <property type="match status" value="1"/>
</dbReference>
<feature type="domain" description="Helicase ATP-binding" evidence="8">
    <location>
        <begin position="294"/>
        <end position="412"/>
    </location>
</feature>
<gene>
    <name evidence="10" type="primary">PRP22_1</name>
    <name evidence="10" type="ORF">BGZ97_010436</name>
</gene>
<dbReference type="SMART" id="SM00490">
    <property type="entry name" value="HELICc"/>
    <property type="match status" value="1"/>
</dbReference>
<keyword evidence="11" id="KW-1185">Reference proteome</keyword>
<reference evidence="10" key="1">
    <citation type="journal article" date="2020" name="Fungal Divers.">
        <title>Resolving the Mortierellaceae phylogeny through synthesis of multi-gene phylogenetics and phylogenomics.</title>
        <authorList>
            <person name="Vandepol N."/>
            <person name="Liber J."/>
            <person name="Desiro A."/>
            <person name="Na H."/>
            <person name="Kennedy M."/>
            <person name="Barry K."/>
            <person name="Grigoriev I.V."/>
            <person name="Miller A.N."/>
            <person name="O'Donnell K."/>
            <person name="Stajich J.E."/>
            <person name="Bonito G."/>
        </authorList>
    </citation>
    <scope>NUCLEOTIDE SEQUENCE</scope>
    <source>
        <strain evidence="10">NVP60</strain>
    </source>
</reference>
<dbReference type="GO" id="GO:0003723">
    <property type="term" value="F:RNA binding"/>
    <property type="evidence" value="ECO:0007669"/>
    <property type="project" value="InterPro"/>
</dbReference>
<dbReference type="Gene3D" id="3.40.50.300">
    <property type="entry name" value="P-loop containing nucleotide triphosphate hydrolases"/>
    <property type="match status" value="2"/>
</dbReference>
<dbReference type="PANTHER" id="PTHR18934:SF85">
    <property type="entry name" value="ATP-DEPENDENT RNA HELICASE DHX8"/>
    <property type="match status" value="1"/>
</dbReference>
<dbReference type="SUPFAM" id="SSF52540">
    <property type="entry name" value="P-loop containing nucleoside triphosphate hydrolases"/>
    <property type="match status" value="1"/>
</dbReference>
<comment type="caution">
    <text evidence="10">The sequence shown here is derived from an EMBL/GenBank/DDBJ whole genome shotgun (WGS) entry which is preliminary data.</text>
</comment>
<dbReference type="EC" id="3.6.4.13" evidence="1"/>
<dbReference type="GO" id="GO:0071013">
    <property type="term" value="C:catalytic step 2 spliceosome"/>
    <property type="evidence" value="ECO:0007669"/>
    <property type="project" value="TreeGrafter"/>
</dbReference>
<evidence type="ECO:0000259" key="8">
    <source>
        <dbReference type="PROSITE" id="PS51192"/>
    </source>
</evidence>
<dbReference type="CDD" id="cd18791">
    <property type="entry name" value="SF2_C_RHA"/>
    <property type="match status" value="1"/>
</dbReference>
<dbReference type="GO" id="GO:0000390">
    <property type="term" value="P:spliceosomal complex disassembly"/>
    <property type="evidence" value="ECO:0007669"/>
    <property type="project" value="TreeGrafter"/>
</dbReference>
<feature type="compositionally biased region" description="Basic and acidic residues" evidence="7">
    <location>
        <begin position="814"/>
        <end position="834"/>
    </location>
</feature>
<dbReference type="AlphaFoldDB" id="A0A9P6R5X5"/>
<evidence type="ECO:0000256" key="4">
    <source>
        <dbReference type="ARBA" id="ARBA00022806"/>
    </source>
</evidence>
<dbReference type="EMBL" id="JAAAIN010000538">
    <property type="protein sequence ID" value="KAG0313188.1"/>
    <property type="molecule type" value="Genomic_DNA"/>
</dbReference>
<protein>
    <recommendedName>
        <fullName evidence="1">RNA helicase</fullName>
        <ecNumber evidence="1">3.6.4.13</ecNumber>
    </recommendedName>
</protein>
<feature type="region of interest" description="Disordered" evidence="7">
    <location>
        <begin position="11"/>
        <end position="70"/>
    </location>
</feature>
<dbReference type="InterPro" id="IPR001040">
    <property type="entry name" value="TIF_eIF_4E"/>
</dbReference>
<feature type="compositionally biased region" description="Polar residues" evidence="7">
    <location>
        <begin position="27"/>
        <end position="46"/>
    </location>
</feature>
<evidence type="ECO:0000256" key="2">
    <source>
        <dbReference type="ARBA" id="ARBA00022741"/>
    </source>
</evidence>
<dbReference type="InterPro" id="IPR001650">
    <property type="entry name" value="Helicase_C-like"/>
</dbReference>
<proteinExistence type="predicted"/>
<dbReference type="InterPro" id="IPR007502">
    <property type="entry name" value="Helicase-assoc_dom"/>
</dbReference>
<sequence length="1050" mass="117752">MGLGSGIIGRERPLLVSGGGGGGGGMVTSSSPLGGNTASRQHTFRLQQQQQQQATFVDSKPNSGVSTAPEPAISFASNTIMTKIPLKRKWTFWHDKFVANTTPASYTENLKTVADADTVQSFWSVYNNTAGPEKLSLRCSLHFMHKGVKPLWEDPQNERGGAWNFRIAKASTPVVWRELLMALVGEQFEDTIAPGDEIFGLSVSARWNSDIFQIWNMDSSLKESSTVMDKVTAILANVDSLKDVEIQSSFYKAHKDHDHFNNIYEHRDGLMDAIRDNEILVIIGETGSGKTTQRIAAISVAKRVAEEYDCRIGDTVGYTIRFDDTTSFRTRLKYMTDGVLLREATMDPLLEKYDVLIIDEAHERTVDTDVLFGLLKRTKAKRQDLKLLIMSATLNVTKFSDFFNECPIYSIPGRTYPVEILHSRDTSKMGALKATYVSKCVDTVMHILNNEVRPGEVGDVLVFLTGQHEIERACQDLKRAVQDQSSKDNQSKLVTLDQLQILPLYASLEILDQNTIFRQTARDMRKIIFATNIAQTSVTIPNIRFVVDSGFVKQKMYDPTTGMDALLVVPISQAAATQRSGRAGRTRAGVCFRMYSRESFETEMEKETVPEILRAGLTGTVLSLKRLGILDINGFEFLDRPGQEELQAALRELYLVGGIDRFGQMTDVGQGMIDYPVNPLLARALVEAEKIGCLDKVITIVAMLSVEEPFYLPRKEEEQDAAREAHAKYYHQSGDHVTLLNVYEAWRESDYSKDWCHKQYFNSRHLRLAKNIRSQLKDIVDRNSQIDRDTHHHPTNLSSRKDDDDKKGRRRHSPDRISGRYGGGDDDRNKRSRDNTTSSSGLTSSSSSSSRSILEAFSQGYGIHLSKKHQHRPMFYHYLASTSSPSAGAGGPSSTLLALHVSPLSALYLDEERSMTKHGRRVARDLEWVVYHEVVYHVKAVMRYVSKVDLRWVQETLDRAKIFDQGLVWLNHERSDLPSLKDDSRDYSSNNTTTRGGDGGGGDGKDNEMKEAGIATEVGDGESEEQAKKKARLASVEAARKRALERRQNQ</sequence>
<evidence type="ECO:0000256" key="6">
    <source>
        <dbReference type="ARBA" id="ARBA00047984"/>
    </source>
</evidence>
<feature type="compositionally biased region" description="Polar residues" evidence="7">
    <location>
        <begin position="54"/>
        <end position="66"/>
    </location>
</feature>
<dbReference type="InterPro" id="IPR023398">
    <property type="entry name" value="TIF_eIF4e-like"/>
</dbReference>
<dbReference type="PROSITE" id="PS51194">
    <property type="entry name" value="HELICASE_CTER"/>
    <property type="match status" value="1"/>
</dbReference>
<name>A0A9P6R5X5_9FUNG</name>
<dbReference type="Pfam" id="PF21010">
    <property type="entry name" value="HA2_C"/>
    <property type="match status" value="1"/>
</dbReference>
<feature type="domain" description="Helicase C-terminal" evidence="9">
    <location>
        <begin position="440"/>
        <end position="628"/>
    </location>
</feature>
<feature type="compositionally biased region" description="Basic and acidic residues" evidence="7">
    <location>
        <begin position="783"/>
        <end position="792"/>
    </location>
</feature>
<keyword evidence="4 10" id="KW-0347">Helicase</keyword>
<keyword evidence="5" id="KW-0067">ATP-binding</keyword>
<dbReference type="InterPro" id="IPR014001">
    <property type="entry name" value="Helicase_ATP-bd"/>
</dbReference>
<evidence type="ECO:0000256" key="7">
    <source>
        <dbReference type="SAM" id="MobiDB-lite"/>
    </source>
</evidence>
<feature type="region of interest" description="Disordered" evidence="7">
    <location>
        <begin position="979"/>
        <end position="1050"/>
    </location>
</feature>
<dbReference type="GO" id="GO:0016787">
    <property type="term" value="F:hydrolase activity"/>
    <property type="evidence" value="ECO:0007669"/>
    <property type="project" value="UniProtKB-KW"/>
</dbReference>
<evidence type="ECO:0000256" key="5">
    <source>
        <dbReference type="ARBA" id="ARBA00022840"/>
    </source>
</evidence>
<evidence type="ECO:0000259" key="9">
    <source>
        <dbReference type="PROSITE" id="PS51194"/>
    </source>
</evidence>
<dbReference type="Gene3D" id="3.30.760.10">
    <property type="entry name" value="RNA Cap, Translation Initiation Factor Eif4e"/>
    <property type="match status" value="1"/>
</dbReference>
<evidence type="ECO:0000313" key="11">
    <source>
        <dbReference type="Proteomes" id="UP000823405"/>
    </source>
</evidence>
<dbReference type="SMART" id="SM00487">
    <property type="entry name" value="DEXDc"/>
    <property type="match status" value="1"/>
</dbReference>
<dbReference type="Pfam" id="PF01652">
    <property type="entry name" value="IF4E"/>
    <property type="match status" value="1"/>
</dbReference>
<organism evidence="10 11">
    <name type="scientific">Linnemannia gamsii</name>
    <dbReference type="NCBI Taxonomy" id="64522"/>
    <lineage>
        <taxon>Eukaryota</taxon>
        <taxon>Fungi</taxon>
        <taxon>Fungi incertae sedis</taxon>
        <taxon>Mucoromycota</taxon>
        <taxon>Mortierellomycotina</taxon>
        <taxon>Mortierellomycetes</taxon>
        <taxon>Mortierellales</taxon>
        <taxon>Mortierellaceae</taxon>
        <taxon>Linnemannia</taxon>
    </lineage>
</organism>
<dbReference type="GO" id="GO:0003724">
    <property type="term" value="F:RNA helicase activity"/>
    <property type="evidence" value="ECO:0007669"/>
    <property type="project" value="UniProtKB-EC"/>
</dbReference>
<accession>A0A9P6R5X5</accession>
<keyword evidence="3" id="KW-0378">Hydrolase</keyword>
<feature type="compositionally biased region" description="Basic and acidic residues" evidence="7">
    <location>
        <begin position="1038"/>
        <end position="1050"/>
    </location>
</feature>
<dbReference type="FunFam" id="3.40.50.300:FF:001922">
    <property type="entry name" value="DEAH (Asp-Glu-Ala-His) box polypeptide 29"/>
    <property type="match status" value="1"/>
</dbReference>